<keyword evidence="5" id="KW-0547">Nucleotide-binding</keyword>
<keyword evidence="4" id="KW-0808">Transferase</keyword>
<evidence type="ECO:0000256" key="1">
    <source>
        <dbReference type="ARBA" id="ARBA00000085"/>
    </source>
</evidence>
<dbReference type="Pfam" id="PF02518">
    <property type="entry name" value="HATPase_c"/>
    <property type="match status" value="1"/>
</dbReference>
<dbReference type="InterPro" id="IPR036097">
    <property type="entry name" value="HisK_dim/P_sf"/>
</dbReference>
<dbReference type="CDD" id="cd00082">
    <property type="entry name" value="HisKA"/>
    <property type="match status" value="1"/>
</dbReference>
<proteinExistence type="predicted"/>
<dbReference type="PANTHER" id="PTHR43065:SF34">
    <property type="entry name" value="SPORULATION KINASE A"/>
    <property type="match status" value="1"/>
</dbReference>
<evidence type="ECO:0000256" key="3">
    <source>
        <dbReference type="ARBA" id="ARBA00022553"/>
    </source>
</evidence>
<sequence length="225" mass="25409">MAAGIAHEVRNPLTAIKGFLQLIETKLNEHKSYFDIIQSEIDRIELILSELLILAKPQELKFEPVLLQALIEDVKTLIDTQAIMNNVQIEFVNDCGNLIINGDKNQLKQVVINFLKNAIEAMPNGGVITIELKKHGFNQVKMLIKDTGSGMPQHVLKRVGEPFFTTKESGTGLGIMNSKQIVENHHGTVHFWSDEKGTQIEVILPINGDKMERSKQRGRVFFLKW</sequence>
<comment type="catalytic activity">
    <reaction evidence="1">
        <text>ATP + protein L-histidine = ADP + protein N-phospho-L-histidine.</text>
        <dbReference type="EC" id="2.7.13.3"/>
    </reaction>
</comment>
<dbReference type="EMBL" id="CP051128">
    <property type="protein sequence ID" value="QIZ10103.1"/>
    <property type="molecule type" value="Genomic_DNA"/>
</dbReference>
<keyword evidence="3" id="KW-0597">Phosphoprotein</keyword>
<dbReference type="GO" id="GO:0000155">
    <property type="term" value="F:phosphorelay sensor kinase activity"/>
    <property type="evidence" value="ECO:0007669"/>
    <property type="project" value="InterPro"/>
</dbReference>
<evidence type="ECO:0000313" key="11">
    <source>
        <dbReference type="Proteomes" id="UP000501868"/>
    </source>
</evidence>
<evidence type="ECO:0000313" key="10">
    <source>
        <dbReference type="EMBL" id="QIZ10103.1"/>
    </source>
</evidence>
<accession>A0A6H1P986</accession>
<evidence type="ECO:0000259" key="9">
    <source>
        <dbReference type="PROSITE" id="PS50109"/>
    </source>
</evidence>
<dbReference type="InterPro" id="IPR003661">
    <property type="entry name" value="HisK_dim/P_dom"/>
</dbReference>
<dbReference type="SMART" id="SM00388">
    <property type="entry name" value="HisKA"/>
    <property type="match status" value="1"/>
</dbReference>
<dbReference type="SMART" id="SM00387">
    <property type="entry name" value="HATPase_c"/>
    <property type="match status" value="1"/>
</dbReference>
<dbReference type="InterPro" id="IPR004358">
    <property type="entry name" value="Sig_transdc_His_kin-like_C"/>
</dbReference>
<dbReference type="Gene3D" id="1.10.287.130">
    <property type="match status" value="1"/>
</dbReference>
<name>A0A6H1P986_PRIMG</name>
<reference evidence="10 11" key="1">
    <citation type="submission" date="2020-04" db="EMBL/GenBank/DDBJ databases">
        <title>Genome-Wide Identification of 5-Methylcytosine Sites in Bacterial Genomes By High-Throughput Sequencing of MspJI Restriction Fragments.</title>
        <authorList>
            <person name="Wu V."/>
        </authorList>
    </citation>
    <scope>NUCLEOTIDE SEQUENCE [LARGE SCALE GENOMIC DNA]</scope>
    <source>
        <strain evidence="10 11">S2</strain>
    </source>
</reference>
<dbReference type="Pfam" id="PF00512">
    <property type="entry name" value="HisKA"/>
    <property type="match status" value="1"/>
</dbReference>
<reference evidence="10 11" key="2">
    <citation type="submission" date="2020-04" db="EMBL/GenBank/DDBJ databases">
        <authorList>
            <person name="Fomenkov A."/>
            <person name="Anton B.P."/>
            <person name="Roberts R.J."/>
        </authorList>
    </citation>
    <scope>NUCLEOTIDE SEQUENCE [LARGE SCALE GENOMIC DNA]</scope>
    <source>
        <strain evidence="10 11">S2</strain>
    </source>
</reference>
<evidence type="ECO:0000256" key="2">
    <source>
        <dbReference type="ARBA" id="ARBA00012438"/>
    </source>
</evidence>
<dbReference type="InterPro" id="IPR036890">
    <property type="entry name" value="HATPase_C_sf"/>
</dbReference>
<protein>
    <recommendedName>
        <fullName evidence="2">histidine kinase</fullName>
        <ecNumber evidence="2">2.7.13.3</ecNumber>
    </recommendedName>
</protein>
<dbReference type="SUPFAM" id="SSF47384">
    <property type="entry name" value="Homodimeric domain of signal transducing histidine kinase"/>
    <property type="match status" value="1"/>
</dbReference>
<keyword evidence="8" id="KW-0902">Two-component regulatory system</keyword>
<dbReference type="PANTHER" id="PTHR43065">
    <property type="entry name" value="SENSOR HISTIDINE KINASE"/>
    <property type="match status" value="1"/>
</dbReference>
<feature type="domain" description="Histidine kinase" evidence="9">
    <location>
        <begin position="4"/>
        <end position="208"/>
    </location>
</feature>
<dbReference type="Gene3D" id="3.30.565.10">
    <property type="entry name" value="Histidine kinase-like ATPase, C-terminal domain"/>
    <property type="match status" value="1"/>
</dbReference>
<dbReference type="AlphaFoldDB" id="A0A6H1P986"/>
<evidence type="ECO:0000256" key="7">
    <source>
        <dbReference type="ARBA" id="ARBA00022840"/>
    </source>
</evidence>
<evidence type="ECO:0000256" key="5">
    <source>
        <dbReference type="ARBA" id="ARBA00022741"/>
    </source>
</evidence>
<organism evidence="10 11">
    <name type="scientific">Priestia megaterium</name>
    <name type="common">Bacillus megaterium</name>
    <dbReference type="NCBI Taxonomy" id="1404"/>
    <lineage>
        <taxon>Bacteria</taxon>
        <taxon>Bacillati</taxon>
        <taxon>Bacillota</taxon>
        <taxon>Bacilli</taxon>
        <taxon>Bacillales</taxon>
        <taxon>Bacillaceae</taxon>
        <taxon>Priestia</taxon>
    </lineage>
</organism>
<dbReference type="PRINTS" id="PR00344">
    <property type="entry name" value="BCTRLSENSOR"/>
</dbReference>
<dbReference type="Proteomes" id="UP000501868">
    <property type="component" value="Chromosome"/>
</dbReference>
<dbReference type="EC" id="2.7.13.3" evidence="2"/>
<dbReference type="PROSITE" id="PS50109">
    <property type="entry name" value="HIS_KIN"/>
    <property type="match status" value="1"/>
</dbReference>
<evidence type="ECO:0000256" key="6">
    <source>
        <dbReference type="ARBA" id="ARBA00022777"/>
    </source>
</evidence>
<keyword evidence="7" id="KW-0067">ATP-binding</keyword>
<evidence type="ECO:0000256" key="4">
    <source>
        <dbReference type="ARBA" id="ARBA00022679"/>
    </source>
</evidence>
<keyword evidence="6" id="KW-0418">Kinase</keyword>
<dbReference type="InterPro" id="IPR005467">
    <property type="entry name" value="His_kinase_dom"/>
</dbReference>
<dbReference type="InterPro" id="IPR003594">
    <property type="entry name" value="HATPase_dom"/>
</dbReference>
<dbReference type="SUPFAM" id="SSF55874">
    <property type="entry name" value="ATPase domain of HSP90 chaperone/DNA topoisomerase II/histidine kinase"/>
    <property type="match status" value="1"/>
</dbReference>
<evidence type="ECO:0000256" key="8">
    <source>
        <dbReference type="ARBA" id="ARBA00023012"/>
    </source>
</evidence>
<gene>
    <name evidence="10" type="ORF">HFZ78_28120</name>
</gene>
<dbReference type="GO" id="GO:0005524">
    <property type="term" value="F:ATP binding"/>
    <property type="evidence" value="ECO:0007669"/>
    <property type="project" value="UniProtKB-KW"/>
</dbReference>